<dbReference type="Proteomes" id="UP000502996">
    <property type="component" value="Chromosome"/>
</dbReference>
<accession>A0A6G6WJ34</accession>
<feature type="transmembrane region" description="Helical" evidence="1">
    <location>
        <begin position="40"/>
        <end position="59"/>
    </location>
</feature>
<dbReference type="RefSeq" id="WP_165237264.1">
    <property type="nucleotide sequence ID" value="NZ_CP049257.1"/>
</dbReference>
<evidence type="ECO:0000313" key="3">
    <source>
        <dbReference type="EMBL" id="QIG45070.1"/>
    </source>
</evidence>
<gene>
    <name evidence="3" type="ORF">G5V58_21940</name>
</gene>
<feature type="domain" description="VanZ-like" evidence="2">
    <location>
        <begin position="49"/>
        <end position="181"/>
    </location>
</feature>
<proteinExistence type="predicted"/>
<dbReference type="InterPro" id="IPR053150">
    <property type="entry name" value="Teicoplanin_resist-assoc"/>
</dbReference>
<feature type="transmembrane region" description="Helical" evidence="1">
    <location>
        <begin position="243"/>
        <end position="264"/>
    </location>
</feature>
<feature type="transmembrane region" description="Helical" evidence="1">
    <location>
        <begin position="126"/>
        <end position="145"/>
    </location>
</feature>
<organism evidence="3 4">
    <name type="scientific">Nocardioides anomalus</name>
    <dbReference type="NCBI Taxonomy" id="2712223"/>
    <lineage>
        <taxon>Bacteria</taxon>
        <taxon>Bacillati</taxon>
        <taxon>Actinomycetota</taxon>
        <taxon>Actinomycetes</taxon>
        <taxon>Propionibacteriales</taxon>
        <taxon>Nocardioidaceae</taxon>
        <taxon>Nocardioides</taxon>
    </lineage>
</organism>
<feature type="transmembrane region" description="Helical" evidence="1">
    <location>
        <begin position="165"/>
        <end position="183"/>
    </location>
</feature>
<evidence type="ECO:0000259" key="2">
    <source>
        <dbReference type="Pfam" id="PF04892"/>
    </source>
</evidence>
<dbReference type="EMBL" id="CP049257">
    <property type="protein sequence ID" value="QIG45070.1"/>
    <property type="molecule type" value="Genomic_DNA"/>
</dbReference>
<sequence>MGDQATNALVAVVLGTLLAVLLLIPTAAVQYRLDGRLGPLDLAVLVSAAVYALAIWTYTLLPMPADGTFACKGSQWDVFGSLGLIHVPDRGGPLALLREPAFLQIVLNVLLFVPLGFFIRVIAHRGVVVATLVGFTVSLLVELTQRTGVWHLYSCAYRLFDVDDLIVNTLGAALGSLVSALVVRRRRPDVVLPTTISSGRRLVGMVCDVLFIAIAGAVAALAYRAWALYLVDDRVDQTVQAALQWGVPFVVEAVLVLGAGRTVGEWVVSLHTVPRRRALLLPGRLVKLALGVGPLFVLAPLWNQVVGPVALALLAAYVVVTLVFAWRTRGHRGLSHTLGHLDLRIGDDADEDPVERRGVRAGA</sequence>
<feature type="transmembrane region" description="Helical" evidence="1">
    <location>
        <begin position="285"/>
        <end position="302"/>
    </location>
</feature>
<feature type="transmembrane region" description="Helical" evidence="1">
    <location>
        <begin position="203"/>
        <end position="223"/>
    </location>
</feature>
<feature type="transmembrane region" description="Helical" evidence="1">
    <location>
        <begin position="101"/>
        <end position="119"/>
    </location>
</feature>
<dbReference type="InterPro" id="IPR006976">
    <property type="entry name" value="VanZ-like"/>
</dbReference>
<dbReference type="PANTHER" id="PTHR36834">
    <property type="entry name" value="MEMBRANE PROTEIN-RELATED"/>
    <property type="match status" value="1"/>
</dbReference>
<keyword evidence="1" id="KW-1133">Transmembrane helix</keyword>
<protein>
    <submittedName>
        <fullName evidence="3">VanZ family protein</fullName>
    </submittedName>
</protein>
<reference evidence="3 4" key="1">
    <citation type="submission" date="2020-02" db="EMBL/GenBank/DDBJ databases">
        <title>Full genome sequence of Nocardioides sp. R-3366.</title>
        <authorList>
            <person name="Im W.-T."/>
        </authorList>
    </citation>
    <scope>NUCLEOTIDE SEQUENCE [LARGE SCALE GENOMIC DNA]</scope>
    <source>
        <strain evidence="3 4">R-3366</strain>
    </source>
</reference>
<dbReference type="KEGG" id="nano:G5V58_21940"/>
<dbReference type="Pfam" id="PF04892">
    <property type="entry name" value="VanZ"/>
    <property type="match status" value="1"/>
</dbReference>
<evidence type="ECO:0000256" key="1">
    <source>
        <dbReference type="SAM" id="Phobius"/>
    </source>
</evidence>
<feature type="transmembrane region" description="Helical" evidence="1">
    <location>
        <begin position="6"/>
        <end position="28"/>
    </location>
</feature>
<name>A0A6G6WJ34_9ACTN</name>
<feature type="transmembrane region" description="Helical" evidence="1">
    <location>
        <begin position="308"/>
        <end position="326"/>
    </location>
</feature>
<evidence type="ECO:0000313" key="4">
    <source>
        <dbReference type="Proteomes" id="UP000502996"/>
    </source>
</evidence>
<keyword evidence="1" id="KW-0472">Membrane</keyword>
<dbReference type="AlphaFoldDB" id="A0A6G6WJ34"/>
<dbReference type="PANTHER" id="PTHR36834:SF1">
    <property type="entry name" value="INTEGRAL MEMBRANE PROTEIN"/>
    <property type="match status" value="1"/>
</dbReference>
<keyword evidence="4" id="KW-1185">Reference proteome</keyword>
<keyword evidence="1" id="KW-0812">Transmembrane</keyword>